<evidence type="ECO:0000313" key="4">
    <source>
        <dbReference type="Proteomes" id="UP000009131"/>
    </source>
</evidence>
<comment type="caution">
    <text evidence="3">The sequence shown here is derived from an EMBL/GenBank/DDBJ whole genome shotgun (WGS) entry which is preliminary data.</text>
</comment>
<evidence type="ECO:0000256" key="1">
    <source>
        <dbReference type="ARBA" id="ARBA00005595"/>
    </source>
</evidence>
<accession>G7EAU5</accession>
<name>G7EAU5_MIXOS</name>
<dbReference type="STRING" id="764103.G7EAU5"/>
<evidence type="ECO:0008006" key="5">
    <source>
        <dbReference type="Google" id="ProtNLM"/>
    </source>
</evidence>
<feature type="compositionally biased region" description="Basic and acidic residues" evidence="2">
    <location>
        <begin position="180"/>
        <end position="192"/>
    </location>
</feature>
<gene>
    <name evidence="3" type="primary">Mo06658</name>
    <name evidence="3" type="ORF">E5Q_06658</name>
</gene>
<comment type="similarity">
    <text evidence="1">Belongs to the CWC16 family.</text>
</comment>
<dbReference type="GO" id="GO:0000398">
    <property type="term" value="P:mRNA splicing, via spliceosome"/>
    <property type="evidence" value="ECO:0007669"/>
    <property type="project" value="InterPro"/>
</dbReference>
<sequence>MQGFNKYYPPDYDPSKSASLNAYHGKHALGDRARKLDQGVLITRFELPFNVWCGGCDAHIGMGVRYNAEKKRVGNYYTTSIYSFRCKCHLCGHYFEIQTDPKNARYVVTLGARQKHEEWDPEENGTIVFKEPSQAPADPFAAIEQKTTDRTRAETAATRLEALEESRAEQWADPYSQSQRLRDSFRTEKRGRQIQDARDGLVRDRFGLSDKLLLGASTKDEEEQDRNAWQRAKAQSAAAAQVSRRHQEDVLLGRELMTSPRKKRSADPQPSAARQLQRQLSRTRRKHSDPFRAALPDKFL</sequence>
<reference evidence="3 4" key="2">
    <citation type="journal article" date="2012" name="Open Biol.">
        <title>Characteristics of nucleosomes and linker DNA regions on the genome of the basidiomycete Mixia osmundae revealed by mono- and dinucleosome mapping.</title>
        <authorList>
            <person name="Nishida H."/>
            <person name="Kondo S."/>
            <person name="Matsumoto T."/>
            <person name="Suzuki Y."/>
            <person name="Yoshikawa H."/>
            <person name="Taylor T.D."/>
            <person name="Sugiyama J."/>
        </authorList>
    </citation>
    <scope>NUCLEOTIDE SEQUENCE [LARGE SCALE GENOMIC DNA]</scope>
    <source>
        <strain evidence="4">CBS 9802 / IAM 14324 / JCM 22182 / KY 12970</strain>
    </source>
</reference>
<dbReference type="EMBL" id="BABT02000252">
    <property type="protein sequence ID" value="GAA99955.1"/>
    <property type="molecule type" value="Genomic_DNA"/>
</dbReference>
<dbReference type="Pfam" id="PF04502">
    <property type="entry name" value="Saf4_Yju2"/>
    <property type="match status" value="1"/>
</dbReference>
<dbReference type="OMA" id="LPFNVWC"/>
<dbReference type="AlphaFoldDB" id="G7EAU5"/>
<dbReference type="InParanoid" id="G7EAU5"/>
<dbReference type="HOGENOM" id="CLU_050402_0_1_1"/>
<dbReference type="GO" id="GO:0071014">
    <property type="term" value="C:post-mRNA release spliceosomal complex"/>
    <property type="evidence" value="ECO:0007669"/>
    <property type="project" value="TreeGrafter"/>
</dbReference>
<reference evidence="3 4" key="1">
    <citation type="journal article" date="2011" name="J. Gen. Appl. Microbiol.">
        <title>Draft genome sequencing of the enigmatic basidiomycete Mixia osmundae.</title>
        <authorList>
            <person name="Nishida H."/>
            <person name="Nagatsuka Y."/>
            <person name="Sugiyama J."/>
        </authorList>
    </citation>
    <scope>NUCLEOTIDE SEQUENCE [LARGE SCALE GENOMIC DNA]</scope>
    <source>
        <strain evidence="4">CBS 9802 / IAM 14324 / JCM 22182 / KY 12970</strain>
    </source>
</reference>
<organism evidence="3 4">
    <name type="scientific">Mixia osmundae (strain CBS 9802 / IAM 14324 / JCM 22182 / KY 12970)</name>
    <dbReference type="NCBI Taxonomy" id="764103"/>
    <lineage>
        <taxon>Eukaryota</taxon>
        <taxon>Fungi</taxon>
        <taxon>Dikarya</taxon>
        <taxon>Basidiomycota</taxon>
        <taxon>Pucciniomycotina</taxon>
        <taxon>Mixiomycetes</taxon>
        <taxon>Mixiales</taxon>
        <taxon>Mixiaceae</taxon>
        <taxon>Mixia</taxon>
    </lineage>
</organism>
<feature type="compositionally biased region" description="Low complexity" evidence="2">
    <location>
        <begin position="271"/>
        <end position="280"/>
    </location>
</feature>
<proteinExistence type="inferred from homology"/>
<dbReference type="GO" id="GO:0005684">
    <property type="term" value="C:U2-type spliceosomal complex"/>
    <property type="evidence" value="ECO:0007669"/>
    <property type="project" value="TreeGrafter"/>
</dbReference>
<dbReference type="Proteomes" id="UP000009131">
    <property type="component" value="Unassembled WGS sequence"/>
</dbReference>
<dbReference type="PANTHER" id="PTHR12111:SF2">
    <property type="entry name" value="SPLICING FACTOR YJU2B-RELATED"/>
    <property type="match status" value="1"/>
</dbReference>
<feature type="region of interest" description="Disordered" evidence="2">
    <location>
        <begin position="233"/>
        <end position="300"/>
    </location>
</feature>
<evidence type="ECO:0000313" key="3">
    <source>
        <dbReference type="EMBL" id="GAA99955.1"/>
    </source>
</evidence>
<dbReference type="InterPro" id="IPR007590">
    <property type="entry name" value="Saf4/Yju2"/>
</dbReference>
<dbReference type="FunCoup" id="G7EAU5">
    <property type="interactions" value="306"/>
</dbReference>
<dbReference type="PANTHER" id="PTHR12111">
    <property type="entry name" value="SPLICING FACTOR YJU2"/>
    <property type="match status" value="1"/>
</dbReference>
<dbReference type="RefSeq" id="XP_014565575.1">
    <property type="nucleotide sequence ID" value="XM_014710089.1"/>
</dbReference>
<keyword evidence="4" id="KW-1185">Reference proteome</keyword>
<evidence type="ECO:0000256" key="2">
    <source>
        <dbReference type="SAM" id="MobiDB-lite"/>
    </source>
</evidence>
<protein>
    <recommendedName>
        <fullName evidence="5">DUF572-domain-containing protein</fullName>
    </recommendedName>
</protein>
<feature type="region of interest" description="Disordered" evidence="2">
    <location>
        <begin position="164"/>
        <end position="192"/>
    </location>
</feature>
<dbReference type="eggNOG" id="KOG2990">
    <property type="taxonomic scope" value="Eukaryota"/>
</dbReference>
<dbReference type="OrthoDB" id="360327at2759"/>